<dbReference type="RefSeq" id="WP_253660600.1">
    <property type="nucleotide sequence ID" value="NZ_BAAAJQ010000001.1"/>
</dbReference>
<sequence length="404" mass="41849">MFAASLLCCVGSIAVWSLVAARLDSWRVSPALTLAVFGVVVGLLVRPQISEVLNYHVTEQIVELVLATLLFSDAIAVKGKMLGDSPSVSARLLFIALPLSLLLAAGVAWAILPPDSLALALLVACVVMPSDISPAPNILADNRIPARVRSALNVESGYNDGIVAPVFAVALAAVIAASGKSGSSIVSEAFEAAAIAVAVGVAAGAGYGLAARWSRARAFSDDTAIRIGMLAVPLATYSLAVLFKGNGFVAAFVAGVVVHLCLRADAERYTSLTKDVVESTSLALWFVFGVVAAYVVYVGVEWQAVVIAVAALTVIRAIPVALALVGSRADRAERLALSSLGPRGITTLVFGLLAFNAIEDDTAIFVLQIMIVTVALSLVMHGFGASSIAGRIFARRTATPDHQS</sequence>
<reference evidence="10 11" key="1">
    <citation type="submission" date="2022-06" db="EMBL/GenBank/DDBJ databases">
        <title>Genomic Encyclopedia of Archaeal and Bacterial Type Strains, Phase II (KMG-II): from individual species to whole genera.</title>
        <authorList>
            <person name="Goeker M."/>
        </authorList>
    </citation>
    <scope>NUCLEOTIDE SEQUENCE [LARGE SCALE GENOMIC DNA]</scope>
    <source>
        <strain evidence="10 11">DSM 44693</strain>
    </source>
</reference>
<dbReference type="PANTHER" id="PTHR32507">
    <property type="entry name" value="NA(+)/H(+) ANTIPORTER 1"/>
    <property type="match status" value="1"/>
</dbReference>
<feature type="transmembrane region" description="Helical" evidence="8">
    <location>
        <begin position="88"/>
        <end position="111"/>
    </location>
</feature>
<dbReference type="PANTHER" id="PTHR32507:SF8">
    <property type="entry name" value="CNH1P"/>
    <property type="match status" value="1"/>
</dbReference>
<dbReference type="Proteomes" id="UP001206895">
    <property type="component" value="Unassembled WGS sequence"/>
</dbReference>
<comment type="caution">
    <text evidence="10">The sequence shown here is derived from an EMBL/GenBank/DDBJ whole genome shotgun (WGS) entry which is preliminary data.</text>
</comment>
<keyword evidence="2" id="KW-0813">Transport</keyword>
<dbReference type="InterPro" id="IPR006153">
    <property type="entry name" value="Cation/H_exchanger_TM"/>
</dbReference>
<feature type="transmembrane region" description="Helical" evidence="8">
    <location>
        <begin position="117"/>
        <end position="140"/>
    </location>
</feature>
<feature type="transmembrane region" description="Helical" evidence="8">
    <location>
        <begin position="190"/>
        <end position="211"/>
    </location>
</feature>
<keyword evidence="7 8" id="KW-0472">Membrane</keyword>
<evidence type="ECO:0000256" key="8">
    <source>
        <dbReference type="SAM" id="Phobius"/>
    </source>
</evidence>
<evidence type="ECO:0000256" key="6">
    <source>
        <dbReference type="ARBA" id="ARBA00023065"/>
    </source>
</evidence>
<keyword evidence="6" id="KW-0406">Ion transport</keyword>
<feature type="transmembrane region" description="Helical" evidence="8">
    <location>
        <begin position="302"/>
        <end position="325"/>
    </location>
</feature>
<proteinExistence type="predicted"/>
<name>A0ABT1HBB9_9NOCA</name>
<dbReference type="Pfam" id="PF00999">
    <property type="entry name" value="Na_H_Exchanger"/>
    <property type="match status" value="1"/>
</dbReference>
<evidence type="ECO:0000313" key="11">
    <source>
        <dbReference type="Proteomes" id="UP001206895"/>
    </source>
</evidence>
<keyword evidence="11" id="KW-1185">Reference proteome</keyword>
<feature type="transmembrane region" description="Helical" evidence="8">
    <location>
        <begin position="27"/>
        <end position="45"/>
    </location>
</feature>
<protein>
    <submittedName>
        <fullName evidence="10">NhaP-type Na+/H+ or K+/H+ antiporter</fullName>
    </submittedName>
</protein>
<feature type="transmembrane region" description="Helical" evidence="8">
    <location>
        <begin position="364"/>
        <end position="386"/>
    </location>
</feature>
<evidence type="ECO:0000259" key="9">
    <source>
        <dbReference type="Pfam" id="PF00999"/>
    </source>
</evidence>
<keyword evidence="5 8" id="KW-1133">Transmembrane helix</keyword>
<dbReference type="EMBL" id="JAMTCJ010000002">
    <property type="protein sequence ID" value="MCP2175544.1"/>
    <property type="molecule type" value="Genomic_DNA"/>
</dbReference>
<feature type="transmembrane region" description="Helical" evidence="8">
    <location>
        <begin position="161"/>
        <end position="178"/>
    </location>
</feature>
<feature type="transmembrane region" description="Helical" evidence="8">
    <location>
        <begin position="223"/>
        <end position="242"/>
    </location>
</feature>
<evidence type="ECO:0000256" key="1">
    <source>
        <dbReference type="ARBA" id="ARBA00004651"/>
    </source>
</evidence>
<organism evidence="10 11">
    <name type="scientific">Williamsia maris</name>
    <dbReference type="NCBI Taxonomy" id="72806"/>
    <lineage>
        <taxon>Bacteria</taxon>
        <taxon>Bacillati</taxon>
        <taxon>Actinomycetota</taxon>
        <taxon>Actinomycetes</taxon>
        <taxon>Mycobacteriales</taxon>
        <taxon>Nocardiaceae</taxon>
        <taxon>Williamsia</taxon>
    </lineage>
</organism>
<feature type="transmembrane region" description="Helical" evidence="8">
    <location>
        <begin position="248"/>
        <end position="264"/>
    </location>
</feature>
<feature type="transmembrane region" description="Helical" evidence="8">
    <location>
        <begin position="337"/>
        <end position="358"/>
    </location>
</feature>
<gene>
    <name evidence="10" type="ORF">LX13_001363</name>
</gene>
<evidence type="ECO:0000256" key="2">
    <source>
        <dbReference type="ARBA" id="ARBA00022448"/>
    </source>
</evidence>
<feature type="domain" description="Cation/H+ exchanger transmembrane" evidence="9">
    <location>
        <begin position="20"/>
        <end position="384"/>
    </location>
</feature>
<evidence type="ECO:0000256" key="5">
    <source>
        <dbReference type="ARBA" id="ARBA00022989"/>
    </source>
</evidence>
<evidence type="ECO:0000256" key="7">
    <source>
        <dbReference type="ARBA" id="ARBA00023136"/>
    </source>
</evidence>
<keyword evidence="4 8" id="KW-0812">Transmembrane</keyword>
<keyword evidence="3" id="KW-0050">Antiport</keyword>
<evidence type="ECO:0000256" key="4">
    <source>
        <dbReference type="ARBA" id="ARBA00022692"/>
    </source>
</evidence>
<accession>A0ABT1HBB9</accession>
<comment type="subcellular location">
    <subcellularLocation>
        <location evidence="1">Cell membrane</location>
        <topology evidence="1">Multi-pass membrane protein</topology>
    </subcellularLocation>
</comment>
<evidence type="ECO:0000313" key="10">
    <source>
        <dbReference type="EMBL" id="MCP2175544.1"/>
    </source>
</evidence>
<evidence type="ECO:0000256" key="3">
    <source>
        <dbReference type="ARBA" id="ARBA00022449"/>
    </source>
</evidence>
<feature type="transmembrane region" description="Helical" evidence="8">
    <location>
        <begin position="276"/>
        <end position="296"/>
    </location>
</feature>